<comment type="caution">
    <text evidence="3">The sequence shown here is derived from an EMBL/GenBank/DDBJ whole genome shotgun (WGS) entry which is preliminary data.</text>
</comment>
<feature type="transmembrane region" description="Helical" evidence="2">
    <location>
        <begin position="34"/>
        <end position="52"/>
    </location>
</feature>
<dbReference type="EMBL" id="WTYS01000001">
    <property type="protein sequence ID" value="MXO57134.1"/>
    <property type="molecule type" value="Genomic_DNA"/>
</dbReference>
<organism evidence="3 4">
    <name type="scientific">Pontixanthobacter gangjinensis</name>
    <dbReference type="NCBI Taxonomy" id="1028742"/>
    <lineage>
        <taxon>Bacteria</taxon>
        <taxon>Pseudomonadati</taxon>
        <taxon>Pseudomonadota</taxon>
        <taxon>Alphaproteobacteria</taxon>
        <taxon>Sphingomonadales</taxon>
        <taxon>Erythrobacteraceae</taxon>
        <taxon>Pontixanthobacter</taxon>
    </lineage>
</organism>
<evidence type="ECO:0000256" key="1">
    <source>
        <dbReference type="SAM" id="MobiDB-lite"/>
    </source>
</evidence>
<dbReference type="OrthoDB" id="7510110at2"/>
<dbReference type="RefSeq" id="WP_160598258.1">
    <property type="nucleotide sequence ID" value="NZ_WTYS01000001.1"/>
</dbReference>
<evidence type="ECO:0000256" key="2">
    <source>
        <dbReference type="SAM" id="Phobius"/>
    </source>
</evidence>
<dbReference type="AlphaFoldDB" id="A0A6I4SN49"/>
<feature type="region of interest" description="Disordered" evidence="1">
    <location>
        <begin position="1"/>
        <end position="28"/>
    </location>
</feature>
<keyword evidence="4" id="KW-1185">Reference proteome</keyword>
<evidence type="ECO:0000313" key="3">
    <source>
        <dbReference type="EMBL" id="MXO57134.1"/>
    </source>
</evidence>
<protein>
    <submittedName>
        <fullName evidence="3">Uncharacterized protein</fullName>
    </submittedName>
</protein>
<feature type="compositionally biased region" description="Basic and acidic residues" evidence="1">
    <location>
        <begin position="1"/>
        <end position="18"/>
    </location>
</feature>
<proteinExistence type="predicted"/>
<evidence type="ECO:0000313" key="4">
    <source>
        <dbReference type="Proteomes" id="UP000468943"/>
    </source>
</evidence>
<dbReference type="Proteomes" id="UP000468943">
    <property type="component" value="Unassembled WGS sequence"/>
</dbReference>
<accession>A0A6I4SN49</accession>
<gene>
    <name evidence="3" type="ORF">GRI36_09580</name>
</gene>
<sequence length="94" mass="9700">MTEERITRTETAEGETHTHTTVIKDSSEGGSKSWLFLVILLIAVVGGIYVFTQMGGAEVAKDTAIADAAEQVGDAATKVGDAAEEAADTVTGGE</sequence>
<keyword evidence="2" id="KW-0812">Transmembrane</keyword>
<reference evidence="3 4" key="1">
    <citation type="submission" date="2019-12" db="EMBL/GenBank/DDBJ databases">
        <title>Genomic-based taxomic classification of the family Erythrobacteraceae.</title>
        <authorList>
            <person name="Xu L."/>
        </authorList>
    </citation>
    <scope>NUCLEOTIDE SEQUENCE [LARGE SCALE GENOMIC DNA]</scope>
    <source>
        <strain evidence="3 4">JCM 17802</strain>
    </source>
</reference>
<keyword evidence="2" id="KW-1133">Transmembrane helix</keyword>
<name>A0A6I4SN49_9SPHN</name>
<keyword evidence="2" id="KW-0472">Membrane</keyword>